<evidence type="ECO:0008006" key="5">
    <source>
        <dbReference type="Google" id="ProtNLM"/>
    </source>
</evidence>
<protein>
    <recommendedName>
        <fullName evidence="5">Fungal N-terminal domain-containing protein</fullName>
    </recommendedName>
</protein>
<feature type="region of interest" description="Disordered" evidence="2">
    <location>
        <begin position="523"/>
        <end position="561"/>
    </location>
</feature>
<feature type="compositionally biased region" description="Polar residues" evidence="2">
    <location>
        <begin position="1083"/>
        <end position="1093"/>
    </location>
</feature>
<reference evidence="3" key="1">
    <citation type="submission" date="2023-01" db="EMBL/GenBank/DDBJ databases">
        <authorList>
            <person name="Van Ghelder C."/>
            <person name="Rancurel C."/>
        </authorList>
    </citation>
    <scope>NUCLEOTIDE SEQUENCE</scope>
    <source>
        <strain evidence="3">CNCM I-4278</strain>
    </source>
</reference>
<sequence length="1154" mass="129603">MAEPVGIIASAITVASTAAQLSLALFKVAQTFKHAPEEISEIALEISSLSNSFNTLVDALQTCQHLCTPTLFQELESVLERFRKIEVQLTDLTSDRGHRTLKRLKWFFDAPKAKSLLKKVESVKSALTLMLSIMRVTAEQVQIQHIPTDDPKSEDLTLPQPSRPNRFRKVLETVIEANRLTVDRAQREEEDQPLNFKKRHFNTQLRRYEADSEDTATWLYHLVFMPQPPPKPFVRAKSLEHLNPTVESDNESDDGNASIKAVHGARAHNRSPVPAENQNENGNVVIVWNKNTETSLVADRLLRAWTILDAAQIEGSRAFFKLNLEEQWKDGLMQRIKEYSDLSSHSTSKVHTVNESAATKNSASRDLKDYELSDSESTSSEDEYLSAEESTVAPNSPRVRSFDPKQDDPLGFEFMDSSSDEGEGGKGNVRTRTPPLNRSNVNQRRAPFTAPNRPRGRFAAYNDLPHVPPPHLPPHTTQYNPFYGQPPVYGNTSNTAEFRGFAPASAPYYDSFVPPAHTPFYPPPPPTVYPRPRPSNARKTSGPPKKSPPPSPSTHTSKATDESLLSRLETLFKKIEHQQNTGAESISDQTNAQLESKMDQVLEARINQQLQSSNASEDQGKIDRLEQLVLEFGELQRKRHEDSEAAWKMAKAKSDAIAAENALEERKRAEKEIASAKAAKKAAEKALEFAREQAADRARKETELKVAEQHRIKEEENNKRIQRYEEQLSNFTRKFEKFLEPPQDPKPNLTGMPLRRTAIQEGDRRIEISEYTKEHLEPFISHGSSRTVLEEEFLDVASRSSRYSSRPPVRDNKLLRAPMPPTSREPSYYQTLVSAPPQSQISSSRSIRLPAHLASSSKIAEVRNSLDKIGISLNADSMTNMSRSSGVIEESDGALMRVADLDSAAIQSSIYWEPPSLPVGSELLGTLKSKGWKPLYARGSDWGQTYFLGHDPIHINFFRPEYEPQFKESDKNSSDECVLIAKELVEEYALLEAGFQFSCTEAGAYVLDCRLTTHDIEALIERSFMLRETNFRRQHRQLQWSPAGNAPEPTKQTYASTIVSESTSAASVDEESCESLSDFGDDWQSSSVQTPVTNPRRESQDTDSGFSSMNIEWYSTLNNEIRGSDAPQSASSTRYKGNGPLRLRSTSTTKAHMD</sequence>
<feature type="compositionally biased region" description="Polar residues" evidence="2">
    <location>
        <begin position="1121"/>
        <end position="1135"/>
    </location>
</feature>
<keyword evidence="4" id="KW-1185">Reference proteome</keyword>
<evidence type="ECO:0000313" key="4">
    <source>
        <dbReference type="Proteomes" id="UP001152607"/>
    </source>
</evidence>
<feature type="region of interest" description="Disordered" evidence="2">
    <location>
        <begin position="342"/>
        <end position="455"/>
    </location>
</feature>
<organism evidence="3 4">
    <name type="scientific">Periconia digitata</name>
    <dbReference type="NCBI Taxonomy" id="1303443"/>
    <lineage>
        <taxon>Eukaryota</taxon>
        <taxon>Fungi</taxon>
        <taxon>Dikarya</taxon>
        <taxon>Ascomycota</taxon>
        <taxon>Pezizomycotina</taxon>
        <taxon>Dothideomycetes</taxon>
        <taxon>Pleosporomycetidae</taxon>
        <taxon>Pleosporales</taxon>
        <taxon>Massarineae</taxon>
        <taxon>Periconiaceae</taxon>
        <taxon>Periconia</taxon>
    </lineage>
</organism>
<evidence type="ECO:0000256" key="1">
    <source>
        <dbReference type="SAM" id="Coils"/>
    </source>
</evidence>
<feature type="compositionally biased region" description="Polar residues" evidence="2">
    <location>
        <begin position="1144"/>
        <end position="1154"/>
    </location>
</feature>
<feature type="compositionally biased region" description="Polar residues" evidence="2">
    <location>
        <begin position="342"/>
        <end position="362"/>
    </location>
</feature>
<feature type="region of interest" description="Disordered" evidence="2">
    <location>
        <begin position="1121"/>
        <end position="1154"/>
    </location>
</feature>
<dbReference type="Proteomes" id="UP001152607">
    <property type="component" value="Unassembled WGS sequence"/>
</dbReference>
<feature type="region of interest" description="Disordered" evidence="2">
    <location>
        <begin position="245"/>
        <end position="278"/>
    </location>
</feature>
<keyword evidence="1" id="KW-0175">Coiled coil</keyword>
<gene>
    <name evidence="3" type="ORF">PDIGIT_LOCUS9042</name>
</gene>
<dbReference type="AlphaFoldDB" id="A0A9W4UII2"/>
<feature type="coiled-coil region" evidence="1">
    <location>
        <begin position="649"/>
        <end position="734"/>
    </location>
</feature>
<name>A0A9W4UII2_9PLEO</name>
<feature type="region of interest" description="Disordered" evidence="2">
    <location>
        <begin position="1061"/>
        <end position="1108"/>
    </location>
</feature>
<evidence type="ECO:0000256" key="2">
    <source>
        <dbReference type="SAM" id="MobiDB-lite"/>
    </source>
</evidence>
<feature type="region of interest" description="Disordered" evidence="2">
    <location>
        <begin position="800"/>
        <end position="825"/>
    </location>
</feature>
<dbReference type="EMBL" id="CAOQHR010000006">
    <property type="protein sequence ID" value="CAI6335954.1"/>
    <property type="molecule type" value="Genomic_DNA"/>
</dbReference>
<evidence type="ECO:0000313" key="3">
    <source>
        <dbReference type="EMBL" id="CAI6335954.1"/>
    </source>
</evidence>
<feature type="compositionally biased region" description="Polar residues" evidence="2">
    <location>
        <begin position="430"/>
        <end position="443"/>
    </location>
</feature>
<feature type="compositionally biased region" description="Pro residues" evidence="2">
    <location>
        <begin position="523"/>
        <end position="533"/>
    </location>
</feature>
<proteinExistence type="predicted"/>
<dbReference type="OrthoDB" id="3045089at2759"/>
<comment type="caution">
    <text evidence="3">The sequence shown here is derived from an EMBL/GenBank/DDBJ whole genome shotgun (WGS) entry which is preliminary data.</text>
</comment>
<accession>A0A9W4UII2</accession>